<proteinExistence type="predicted"/>
<dbReference type="KEGG" id="hau:Haur_1991"/>
<dbReference type="InterPro" id="IPR001279">
    <property type="entry name" value="Metallo-B-lactamas"/>
</dbReference>
<dbReference type="InterPro" id="IPR036866">
    <property type="entry name" value="RibonucZ/Hydroxyglut_hydro"/>
</dbReference>
<dbReference type="InterPro" id="IPR052159">
    <property type="entry name" value="Competence_DNA_uptake"/>
</dbReference>
<evidence type="ECO:0000313" key="3">
    <source>
        <dbReference type="Proteomes" id="UP000000787"/>
    </source>
</evidence>
<keyword evidence="3" id="KW-1185">Reference proteome</keyword>
<dbReference type="HOGENOM" id="CLU_705505_0_0_0"/>
<accession>A9AVE3</accession>
<organism evidence="2 3">
    <name type="scientific">Herpetosiphon aurantiacus (strain ATCC 23779 / DSM 785 / 114-95)</name>
    <dbReference type="NCBI Taxonomy" id="316274"/>
    <lineage>
        <taxon>Bacteria</taxon>
        <taxon>Bacillati</taxon>
        <taxon>Chloroflexota</taxon>
        <taxon>Chloroflexia</taxon>
        <taxon>Herpetosiphonales</taxon>
        <taxon>Herpetosiphonaceae</taxon>
        <taxon>Herpetosiphon</taxon>
    </lineage>
</organism>
<dbReference type="AlphaFoldDB" id="A9AVE3"/>
<sequence>MPQEKFDLYFLAMGQGDCTLVKCPDDKVVMIDCGSDRGFDDDLITSGRALLRNLIGVTNLIDTVILTHHDGDHCNQLGTFLFNDPSPHVQINRIYYSNPYSYKNETLRNRCLQRYAIKDFVLKKKFGKPLINEVVINETNSFVNTWNNVLGYGKNDAIKKNIVNNRLTILSGTSTVGNKNWSISIIAASVPHESGSPSNAINSGSIVTLLEFDGHKALICGDATIDTEQFLLDNHDAAIANLKLIQVPHHGSDTSSSQAFVNKTDPNAAVISVQFLEHHHRLPKRQIMRRWTNIVTGGKPQHALDSWRSDAPAFNTLSNTMQQTIKNEEDFDEDDKTIFVGSNFWHYLDDTEGDYGVSYPNWMLNREVYTDNLWQTSMLDGTLYYTFTLPL</sequence>
<dbReference type="BioCyc" id="HAUR316274:GHYA-2020-MONOMER"/>
<name>A9AVE3_HERA2</name>
<evidence type="ECO:0000259" key="1">
    <source>
        <dbReference type="Pfam" id="PF00753"/>
    </source>
</evidence>
<dbReference type="PANTHER" id="PTHR30619">
    <property type="entry name" value="DNA INTERNALIZATION/COMPETENCE PROTEIN COMEC/REC2"/>
    <property type="match status" value="1"/>
</dbReference>
<dbReference type="Proteomes" id="UP000000787">
    <property type="component" value="Chromosome"/>
</dbReference>
<dbReference type="EMBL" id="CP000875">
    <property type="protein sequence ID" value="ABX04634.1"/>
    <property type="molecule type" value="Genomic_DNA"/>
</dbReference>
<feature type="domain" description="Metallo-beta-lactamase" evidence="1">
    <location>
        <begin position="14"/>
        <end position="89"/>
    </location>
</feature>
<evidence type="ECO:0000313" key="2">
    <source>
        <dbReference type="EMBL" id="ABX04634.1"/>
    </source>
</evidence>
<dbReference type="eggNOG" id="COG2333">
    <property type="taxonomic scope" value="Bacteria"/>
</dbReference>
<dbReference type="SUPFAM" id="SSF56281">
    <property type="entry name" value="Metallo-hydrolase/oxidoreductase"/>
    <property type="match status" value="1"/>
</dbReference>
<dbReference type="InParanoid" id="A9AVE3"/>
<dbReference type="STRING" id="316274.Haur_1991"/>
<reference evidence="2 3" key="1">
    <citation type="journal article" date="2011" name="Stand. Genomic Sci.">
        <title>Complete genome sequence of the filamentous gliding predatory bacterium Herpetosiphon aurantiacus type strain (114-95(T)).</title>
        <authorList>
            <person name="Kiss H."/>
            <person name="Nett M."/>
            <person name="Domin N."/>
            <person name="Martin K."/>
            <person name="Maresca J.A."/>
            <person name="Copeland A."/>
            <person name="Lapidus A."/>
            <person name="Lucas S."/>
            <person name="Berry K.W."/>
            <person name="Glavina Del Rio T."/>
            <person name="Dalin E."/>
            <person name="Tice H."/>
            <person name="Pitluck S."/>
            <person name="Richardson P."/>
            <person name="Bruce D."/>
            <person name="Goodwin L."/>
            <person name="Han C."/>
            <person name="Detter J.C."/>
            <person name="Schmutz J."/>
            <person name="Brettin T."/>
            <person name="Land M."/>
            <person name="Hauser L."/>
            <person name="Kyrpides N.C."/>
            <person name="Ivanova N."/>
            <person name="Goker M."/>
            <person name="Woyke T."/>
            <person name="Klenk H.P."/>
            <person name="Bryant D.A."/>
        </authorList>
    </citation>
    <scope>NUCLEOTIDE SEQUENCE [LARGE SCALE GENOMIC DNA]</scope>
    <source>
        <strain evidence="3">ATCC 23779 / DSM 785 / 114-95</strain>
    </source>
</reference>
<protein>
    <submittedName>
        <fullName evidence="2">Beta-lactamase domain protein</fullName>
    </submittedName>
</protein>
<dbReference type="Pfam" id="PF00753">
    <property type="entry name" value="Lactamase_B"/>
    <property type="match status" value="1"/>
</dbReference>
<dbReference type="PANTHER" id="PTHR30619:SF1">
    <property type="entry name" value="RECOMBINATION PROTEIN 2"/>
    <property type="match status" value="1"/>
</dbReference>
<gene>
    <name evidence="2" type="ordered locus">Haur_1991</name>
</gene>
<dbReference type="Gene3D" id="3.60.15.10">
    <property type="entry name" value="Ribonuclease Z/Hydroxyacylglutathione hydrolase-like"/>
    <property type="match status" value="1"/>
</dbReference>